<feature type="transmembrane region" description="Helical" evidence="1">
    <location>
        <begin position="118"/>
        <end position="140"/>
    </location>
</feature>
<dbReference type="RefSeq" id="WP_077751728.1">
    <property type="nucleotide sequence ID" value="NZ_CP014782.1"/>
</dbReference>
<evidence type="ECO:0000313" key="3">
    <source>
        <dbReference type="Proteomes" id="UP000189545"/>
    </source>
</evidence>
<protein>
    <submittedName>
        <fullName evidence="2">Uncharacterized protein</fullName>
    </submittedName>
</protein>
<feature type="transmembrane region" description="Helical" evidence="1">
    <location>
        <begin position="51"/>
        <end position="72"/>
    </location>
</feature>
<proteinExistence type="predicted"/>
<keyword evidence="1" id="KW-1133">Transmembrane helix</keyword>
<accession>A0A1S6HLK4</accession>
<dbReference type="OrthoDB" id="5855280at2"/>
<gene>
    <name evidence="2" type="ORF">Sps_01242</name>
</gene>
<evidence type="ECO:0000313" key="2">
    <source>
        <dbReference type="EMBL" id="AQS36411.1"/>
    </source>
</evidence>
<feature type="transmembrane region" description="Helical" evidence="1">
    <location>
        <begin position="84"/>
        <end position="106"/>
    </location>
</feature>
<evidence type="ECO:0000256" key="1">
    <source>
        <dbReference type="SAM" id="Phobius"/>
    </source>
</evidence>
<dbReference type="AlphaFoldDB" id="A0A1S6HLK4"/>
<keyword evidence="1" id="KW-0812">Transmembrane</keyword>
<reference evidence="2 3" key="1">
    <citation type="submission" date="2016-03" db="EMBL/GenBank/DDBJ databases">
        <title>Complete genome sequence of Shewanella psychrophila WP2, a deep sea bacterium isolated from west Pacific sediment.</title>
        <authorList>
            <person name="Xu G."/>
            <person name="Jian H."/>
        </authorList>
    </citation>
    <scope>NUCLEOTIDE SEQUENCE [LARGE SCALE GENOMIC DNA]</scope>
    <source>
        <strain evidence="2 3">WP2</strain>
    </source>
</reference>
<name>A0A1S6HLK4_9GAMM</name>
<dbReference type="EMBL" id="CP014782">
    <property type="protein sequence ID" value="AQS36411.1"/>
    <property type="molecule type" value="Genomic_DNA"/>
</dbReference>
<keyword evidence="1" id="KW-0472">Membrane</keyword>
<organism evidence="2 3">
    <name type="scientific">Shewanella psychrophila</name>
    <dbReference type="NCBI Taxonomy" id="225848"/>
    <lineage>
        <taxon>Bacteria</taxon>
        <taxon>Pseudomonadati</taxon>
        <taxon>Pseudomonadota</taxon>
        <taxon>Gammaproteobacteria</taxon>
        <taxon>Alteromonadales</taxon>
        <taxon>Shewanellaceae</taxon>
        <taxon>Shewanella</taxon>
    </lineage>
</organism>
<sequence>MDYLILGGISALAFLYLQSALQDVSHSLLVFVEEPNSSAILIPPYPWQVDVIASITFIEPVLAALFICYLISKGCRSSFADLSLKTILALMVLTQAGAKFFFYLYFSTIENTMDRILSISQFTLELVVIGLAVSAAMVYLTNSYHRKTFQINI</sequence>
<keyword evidence="3" id="KW-1185">Reference proteome</keyword>
<dbReference type="KEGG" id="spsw:Sps_01242"/>
<dbReference type="Proteomes" id="UP000189545">
    <property type="component" value="Chromosome"/>
</dbReference>
<dbReference type="STRING" id="225848.Sps_01242"/>